<evidence type="ECO:0000256" key="1">
    <source>
        <dbReference type="ARBA" id="ARBA00004141"/>
    </source>
</evidence>
<comment type="subcellular location">
    <subcellularLocation>
        <location evidence="1">Membrane</location>
        <topology evidence="1">Multi-pass membrane protein</topology>
    </subcellularLocation>
</comment>
<proteinExistence type="predicted"/>
<dbReference type="GO" id="GO:0000139">
    <property type="term" value="C:Golgi membrane"/>
    <property type="evidence" value="ECO:0007669"/>
    <property type="project" value="InterPro"/>
</dbReference>
<dbReference type="InterPro" id="IPR037185">
    <property type="entry name" value="EmrE-like"/>
</dbReference>
<feature type="transmembrane region" description="Helical" evidence="6">
    <location>
        <begin position="379"/>
        <end position="397"/>
    </location>
</feature>
<comment type="caution">
    <text evidence="7">The sequence shown here is derived from an EMBL/GenBank/DDBJ whole genome shotgun (WGS) entry which is preliminary data.</text>
</comment>
<feature type="transmembrane region" description="Helical" evidence="6">
    <location>
        <begin position="228"/>
        <end position="245"/>
    </location>
</feature>
<feature type="transmembrane region" description="Helical" evidence="6">
    <location>
        <begin position="257"/>
        <end position="278"/>
    </location>
</feature>
<evidence type="ECO:0000313" key="7">
    <source>
        <dbReference type="EMBL" id="CAB9500854.1"/>
    </source>
</evidence>
<accession>A0A9N8DJI3</accession>
<feature type="compositionally biased region" description="Polar residues" evidence="5">
    <location>
        <begin position="1"/>
        <end position="13"/>
    </location>
</feature>
<dbReference type="Proteomes" id="UP001153069">
    <property type="component" value="Unassembled WGS sequence"/>
</dbReference>
<feature type="transmembrane region" description="Helical" evidence="6">
    <location>
        <begin position="88"/>
        <end position="110"/>
    </location>
</feature>
<dbReference type="EMBL" id="CAICTM010000092">
    <property type="protein sequence ID" value="CAB9500854.1"/>
    <property type="molecule type" value="Genomic_DNA"/>
</dbReference>
<evidence type="ECO:0000256" key="6">
    <source>
        <dbReference type="SAM" id="Phobius"/>
    </source>
</evidence>
<dbReference type="SUPFAM" id="SSF103481">
    <property type="entry name" value="Multidrug resistance efflux transporter EmrE"/>
    <property type="match status" value="1"/>
</dbReference>
<dbReference type="PANTHER" id="PTHR10231">
    <property type="entry name" value="NUCLEOTIDE-SUGAR TRANSMEMBRANE TRANSPORTER"/>
    <property type="match status" value="1"/>
</dbReference>
<evidence type="ECO:0000256" key="2">
    <source>
        <dbReference type="ARBA" id="ARBA00022692"/>
    </source>
</evidence>
<evidence type="ECO:0000256" key="3">
    <source>
        <dbReference type="ARBA" id="ARBA00022989"/>
    </source>
</evidence>
<dbReference type="AlphaFoldDB" id="A0A9N8DJI3"/>
<evidence type="ECO:0000313" key="8">
    <source>
        <dbReference type="Proteomes" id="UP001153069"/>
    </source>
</evidence>
<protein>
    <submittedName>
        <fullName evidence="7">UDP-galactose translocator</fullName>
    </submittedName>
</protein>
<gene>
    <name evidence="7" type="ORF">SEMRO_93_G048660.1</name>
</gene>
<evidence type="ECO:0000256" key="5">
    <source>
        <dbReference type="SAM" id="MobiDB-lite"/>
    </source>
</evidence>
<feature type="transmembrane region" description="Helical" evidence="6">
    <location>
        <begin position="321"/>
        <end position="344"/>
    </location>
</feature>
<keyword evidence="8" id="KW-1185">Reference proteome</keyword>
<dbReference type="InterPro" id="IPR007271">
    <property type="entry name" value="Nuc_sug_transpt"/>
</dbReference>
<evidence type="ECO:0000256" key="4">
    <source>
        <dbReference type="ARBA" id="ARBA00023136"/>
    </source>
</evidence>
<keyword evidence="3 6" id="KW-1133">Transmembrane helix</keyword>
<name>A0A9N8DJI3_9STRA</name>
<dbReference type="OrthoDB" id="408493at2759"/>
<feature type="compositionally biased region" description="Low complexity" evidence="5">
    <location>
        <begin position="36"/>
        <end position="55"/>
    </location>
</feature>
<feature type="transmembrane region" description="Helical" evidence="6">
    <location>
        <begin position="195"/>
        <end position="216"/>
    </location>
</feature>
<organism evidence="7 8">
    <name type="scientific">Seminavis robusta</name>
    <dbReference type="NCBI Taxonomy" id="568900"/>
    <lineage>
        <taxon>Eukaryota</taxon>
        <taxon>Sar</taxon>
        <taxon>Stramenopiles</taxon>
        <taxon>Ochrophyta</taxon>
        <taxon>Bacillariophyta</taxon>
        <taxon>Bacillariophyceae</taxon>
        <taxon>Bacillariophycidae</taxon>
        <taxon>Naviculales</taxon>
        <taxon>Naviculaceae</taxon>
        <taxon>Seminavis</taxon>
    </lineage>
</organism>
<feature type="region of interest" description="Disordered" evidence="5">
    <location>
        <begin position="1"/>
        <end position="70"/>
    </location>
</feature>
<keyword evidence="4 6" id="KW-0472">Membrane</keyword>
<feature type="transmembrane region" description="Helical" evidence="6">
    <location>
        <begin position="171"/>
        <end position="189"/>
    </location>
</feature>
<sequence length="435" mass="46999">MNPSNTPVPIQSSDIHHGKDILRSTGMSDGTARRVTASPSTKSTPTAMAAKTPSSDGANHVPASASKADRPVTTSQIQTYLSVTFKNFLGFMSGMKMLVLVILCLQNSIFTVLRRYSQGVLRESYSKHEVLLVGEIIKMAFSAWMISKSLPEDCPDLKTRLQYLVDTSKKMFILALIYGAMNILSFVSLRNIGAGMFTIFAQCKIMTTATCSAIILKRSYSWARWRALISLMMGVLLFSEPIWGNPDNMAANEGGNALVGTAAVLIEVTLSGFASIYFEKVIKTDPLQLGIWERNFQLALSSCPVYLAFMLFNRGGEAGLFGGWSLVSFMLSLLGAAGGLLVALSIKYGDSILKTLATTGAIILSSLLDHYLLGGPLTAVMMIAGVQVIISICNYTFDATPVEPLVPEPVNKIDLSAKTQDDVEEAPLISKSTSE</sequence>
<reference evidence="7" key="1">
    <citation type="submission" date="2020-06" db="EMBL/GenBank/DDBJ databases">
        <authorList>
            <consortium name="Plant Systems Biology data submission"/>
        </authorList>
    </citation>
    <scope>NUCLEOTIDE SEQUENCE</scope>
    <source>
        <strain evidence="7">D6</strain>
    </source>
</reference>
<dbReference type="GO" id="GO:0015165">
    <property type="term" value="F:pyrimidine nucleotide-sugar transmembrane transporter activity"/>
    <property type="evidence" value="ECO:0007669"/>
    <property type="project" value="InterPro"/>
</dbReference>
<dbReference type="Pfam" id="PF04142">
    <property type="entry name" value="Nuc_sug_transp"/>
    <property type="match status" value="1"/>
</dbReference>
<feature type="transmembrane region" description="Helical" evidence="6">
    <location>
        <begin position="298"/>
        <end position="315"/>
    </location>
</feature>
<keyword evidence="2 6" id="KW-0812">Transmembrane</keyword>